<keyword evidence="3" id="KW-1185">Reference proteome</keyword>
<dbReference type="Pfam" id="PF01381">
    <property type="entry name" value="HTH_3"/>
    <property type="match status" value="1"/>
</dbReference>
<protein>
    <submittedName>
        <fullName evidence="2">Transcriptional regulator with XRE-family HTH domain</fullName>
    </submittedName>
</protein>
<evidence type="ECO:0000259" key="1">
    <source>
        <dbReference type="PROSITE" id="PS50943"/>
    </source>
</evidence>
<dbReference type="InterPro" id="IPR001387">
    <property type="entry name" value="Cro/C1-type_HTH"/>
</dbReference>
<comment type="caution">
    <text evidence="2">The sequence shown here is derived from an EMBL/GenBank/DDBJ whole genome shotgun (WGS) entry which is preliminary data.</text>
</comment>
<dbReference type="RefSeq" id="WP_354220242.1">
    <property type="nucleotide sequence ID" value="NZ_JBEPMX010000008.1"/>
</dbReference>
<evidence type="ECO:0000313" key="3">
    <source>
        <dbReference type="Proteomes" id="UP001549167"/>
    </source>
</evidence>
<organism evidence="2 3">
    <name type="scientific">Alkalibacillus flavidus</name>
    <dbReference type="NCBI Taxonomy" id="546021"/>
    <lineage>
        <taxon>Bacteria</taxon>
        <taxon>Bacillati</taxon>
        <taxon>Bacillota</taxon>
        <taxon>Bacilli</taxon>
        <taxon>Bacillales</taxon>
        <taxon>Bacillaceae</taxon>
        <taxon>Alkalibacillus</taxon>
    </lineage>
</organism>
<sequence length="75" mass="8561">MDAEFIRFVRLKADLTQAEMASLSGVSQAVVSLVEQGKQPISPKLRHKILTLIDNDSELIEQYQLYKETELKARQ</sequence>
<reference evidence="2 3" key="1">
    <citation type="submission" date="2024-06" db="EMBL/GenBank/DDBJ databases">
        <title>Genomic Encyclopedia of Type Strains, Phase IV (KMG-IV): sequencing the most valuable type-strain genomes for metagenomic binning, comparative biology and taxonomic classification.</title>
        <authorList>
            <person name="Goeker M."/>
        </authorList>
    </citation>
    <scope>NUCLEOTIDE SEQUENCE [LARGE SCALE GENOMIC DNA]</scope>
    <source>
        <strain evidence="2 3">DSM 23520</strain>
    </source>
</reference>
<proteinExistence type="predicted"/>
<dbReference type="SUPFAM" id="SSF47413">
    <property type="entry name" value="lambda repressor-like DNA-binding domains"/>
    <property type="match status" value="1"/>
</dbReference>
<dbReference type="Gene3D" id="1.10.260.40">
    <property type="entry name" value="lambda repressor-like DNA-binding domains"/>
    <property type="match status" value="1"/>
</dbReference>
<evidence type="ECO:0000313" key="2">
    <source>
        <dbReference type="EMBL" id="MET3683653.1"/>
    </source>
</evidence>
<dbReference type="CDD" id="cd00093">
    <property type="entry name" value="HTH_XRE"/>
    <property type="match status" value="1"/>
</dbReference>
<dbReference type="PROSITE" id="PS50943">
    <property type="entry name" value="HTH_CROC1"/>
    <property type="match status" value="1"/>
</dbReference>
<dbReference type="EMBL" id="JBEPMX010000008">
    <property type="protein sequence ID" value="MET3683653.1"/>
    <property type="molecule type" value="Genomic_DNA"/>
</dbReference>
<name>A0ABV2KVP8_9BACI</name>
<dbReference type="SMART" id="SM00530">
    <property type="entry name" value="HTH_XRE"/>
    <property type="match status" value="1"/>
</dbReference>
<gene>
    <name evidence="2" type="ORF">ABID56_001762</name>
</gene>
<dbReference type="Proteomes" id="UP001549167">
    <property type="component" value="Unassembled WGS sequence"/>
</dbReference>
<feature type="domain" description="HTH cro/C1-type" evidence="1">
    <location>
        <begin position="6"/>
        <end position="60"/>
    </location>
</feature>
<dbReference type="InterPro" id="IPR010982">
    <property type="entry name" value="Lambda_DNA-bd_dom_sf"/>
</dbReference>
<accession>A0ABV2KVP8</accession>